<dbReference type="InterPro" id="IPR038217">
    <property type="entry name" value="MRG_C_sf"/>
</dbReference>
<dbReference type="Pfam" id="PF05712">
    <property type="entry name" value="MRG"/>
    <property type="match status" value="1"/>
</dbReference>
<evidence type="ECO:0000256" key="1">
    <source>
        <dbReference type="ARBA" id="ARBA00004123"/>
    </source>
</evidence>
<keyword evidence="7" id="KW-0539">Nucleus</keyword>
<dbReference type="GO" id="GO:0030174">
    <property type="term" value="P:regulation of DNA-templated DNA replication initiation"/>
    <property type="evidence" value="ECO:0007669"/>
    <property type="project" value="EnsemblFungi"/>
</dbReference>
<dbReference type="Gene3D" id="1.10.274.30">
    <property type="entry name" value="MRG domain"/>
    <property type="match status" value="1"/>
</dbReference>
<evidence type="ECO:0000256" key="3">
    <source>
        <dbReference type="ARBA" id="ARBA00018505"/>
    </source>
</evidence>
<feature type="domain" description="MSL3 chromodomain-like" evidence="10">
    <location>
        <begin position="89"/>
        <end position="126"/>
    </location>
</feature>
<evidence type="ECO:0000256" key="2">
    <source>
        <dbReference type="ARBA" id="ARBA00009093"/>
    </source>
</evidence>
<evidence type="ECO:0000256" key="6">
    <source>
        <dbReference type="ARBA" id="ARBA00023163"/>
    </source>
</evidence>
<dbReference type="InterPro" id="IPR008676">
    <property type="entry name" value="MRG"/>
</dbReference>
<evidence type="ECO:0000256" key="8">
    <source>
        <dbReference type="SAM" id="MobiDB-lite"/>
    </source>
</evidence>
<organism evidence="11 12">
    <name type="scientific">Suhomyces tanzawaensis NRRL Y-17324</name>
    <dbReference type="NCBI Taxonomy" id="984487"/>
    <lineage>
        <taxon>Eukaryota</taxon>
        <taxon>Fungi</taxon>
        <taxon>Dikarya</taxon>
        <taxon>Ascomycota</taxon>
        <taxon>Saccharomycotina</taxon>
        <taxon>Pichiomycetes</taxon>
        <taxon>Debaryomycetaceae</taxon>
        <taxon>Suhomyces</taxon>
    </lineage>
</organism>
<name>A0A1E4SNU9_9ASCO</name>
<dbReference type="GO" id="GO:0006337">
    <property type="term" value="P:nucleosome disassembly"/>
    <property type="evidence" value="ECO:0007669"/>
    <property type="project" value="EnsemblFungi"/>
</dbReference>
<dbReference type="InterPro" id="IPR026541">
    <property type="entry name" value="MRG_dom"/>
</dbReference>
<dbReference type="PIRSF" id="PIRSF038133">
    <property type="entry name" value="HAT_Nua4_EAF3/MRG15"/>
    <property type="match status" value="1"/>
</dbReference>
<dbReference type="PANTHER" id="PTHR10880:SF15">
    <property type="entry name" value="MSL COMPLEX SUBUNIT 3"/>
    <property type="match status" value="1"/>
</dbReference>
<dbReference type="OrthoDB" id="124855at2759"/>
<feature type="compositionally biased region" description="Basic and acidic residues" evidence="8">
    <location>
        <begin position="142"/>
        <end position="156"/>
    </location>
</feature>
<dbReference type="GO" id="GO:1990453">
    <property type="term" value="C:nucleosome disassembly/reassembly complex"/>
    <property type="evidence" value="ECO:0007669"/>
    <property type="project" value="EnsemblFungi"/>
</dbReference>
<evidence type="ECO:0000313" key="11">
    <source>
        <dbReference type="EMBL" id="ODV81158.1"/>
    </source>
</evidence>
<evidence type="ECO:0000313" key="12">
    <source>
        <dbReference type="Proteomes" id="UP000094285"/>
    </source>
</evidence>
<keyword evidence="5" id="KW-0805">Transcription regulation</keyword>
<feature type="region of interest" description="Disordered" evidence="8">
    <location>
        <begin position="123"/>
        <end position="175"/>
    </location>
</feature>
<protein>
    <recommendedName>
        <fullName evidence="3">Chromatin modification-related protein EAF3</fullName>
    </recommendedName>
</protein>
<evidence type="ECO:0000256" key="7">
    <source>
        <dbReference type="ARBA" id="ARBA00023242"/>
    </source>
</evidence>
<dbReference type="Proteomes" id="UP000094285">
    <property type="component" value="Unassembled WGS sequence"/>
</dbReference>
<dbReference type="GO" id="GO:0060195">
    <property type="term" value="P:negative regulation of antisense RNA transcription"/>
    <property type="evidence" value="ECO:0007669"/>
    <property type="project" value="EnsemblFungi"/>
</dbReference>
<feature type="domain" description="MRG" evidence="9">
    <location>
        <begin position="167"/>
        <end position="331"/>
    </location>
</feature>
<dbReference type="InterPro" id="IPR016197">
    <property type="entry name" value="Chromo-like_dom_sf"/>
</dbReference>
<dbReference type="STRING" id="984487.A0A1E4SNU9"/>
<keyword evidence="6" id="KW-0804">Transcription</keyword>
<dbReference type="GO" id="GO:0006281">
    <property type="term" value="P:DNA repair"/>
    <property type="evidence" value="ECO:0007669"/>
    <property type="project" value="EnsemblFungi"/>
</dbReference>
<dbReference type="Gene3D" id="2.30.30.140">
    <property type="match status" value="1"/>
</dbReference>
<gene>
    <name evidence="11" type="ORF">CANTADRAFT_5124</name>
</gene>
<dbReference type="GO" id="GO:0032221">
    <property type="term" value="C:Rpd3S complex"/>
    <property type="evidence" value="ECO:0007669"/>
    <property type="project" value="EnsemblFungi"/>
</dbReference>
<evidence type="ECO:0000256" key="5">
    <source>
        <dbReference type="ARBA" id="ARBA00023015"/>
    </source>
</evidence>
<dbReference type="GO" id="GO:0140003">
    <property type="term" value="F:histone H3K36me3 reader activity"/>
    <property type="evidence" value="ECO:0007669"/>
    <property type="project" value="EnsemblFungi"/>
</dbReference>
<dbReference type="PANTHER" id="PTHR10880">
    <property type="entry name" value="MORTALITY FACTOR 4-LIKE PROTEIN"/>
    <property type="match status" value="1"/>
</dbReference>
<dbReference type="Pfam" id="PF22732">
    <property type="entry name" value="MSL3_chromo-like"/>
    <property type="match status" value="1"/>
</dbReference>
<dbReference type="AlphaFoldDB" id="A0A1E4SNU9"/>
<dbReference type="RefSeq" id="XP_020066280.1">
    <property type="nucleotide sequence ID" value="XM_020209918.1"/>
</dbReference>
<dbReference type="InterPro" id="IPR053820">
    <property type="entry name" value="MSL3_chromo-like"/>
</dbReference>
<evidence type="ECO:0000256" key="4">
    <source>
        <dbReference type="ARBA" id="ARBA00022853"/>
    </source>
</evidence>
<sequence length="344" mass="39720">MTTIANSTETEVPRLPSSSVQDEKITENLPCVFFEVNSTVLAFHGPLIYEAKVLKTHKANEDWIINAEGKHESFGDNPKFNVDDFLDKDSFFLHYQGWKSKWDEWVTTERVLENNEDNRYKKTELEQLTKRKRKKPSTPSLDGKKRDSLDKLDKGPPSKKAKLTGGKSSDPTPNIQLEFNNQLKYILVDDWEFITKDKKIIDLPSKYPISKILTDYYEFRKAKLATKDQLDILDEIIQGLELYFNKSLSLMLLYKYENLQYLNLIKNGQVSSEKKQSEVYGIEHLLRLLISFPGLLSQTTMDGVSISVLVNELTELLKFLTKNIPEYVNQYVNASPQYDSLARA</sequence>
<dbReference type="GeneID" id="30984054"/>
<keyword evidence="12" id="KW-1185">Reference proteome</keyword>
<dbReference type="GO" id="GO:0035267">
    <property type="term" value="C:NuA4 histone acetyltransferase complex"/>
    <property type="evidence" value="ECO:0007669"/>
    <property type="project" value="EnsemblFungi"/>
</dbReference>
<feature type="compositionally biased region" description="Polar residues" evidence="8">
    <location>
        <begin position="166"/>
        <end position="175"/>
    </location>
</feature>
<evidence type="ECO:0000259" key="9">
    <source>
        <dbReference type="Pfam" id="PF05712"/>
    </source>
</evidence>
<comment type="similarity">
    <text evidence="2">Belongs to the MRG family.</text>
</comment>
<dbReference type="SUPFAM" id="SSF54160">
    <property type="entry name" value="Chromo domain-like"/>
    <property type="match status" value="1"/>
</dbReference>
<dbReference type="GO" id="GO:0006335">
    <property type="term" value="P:DNA replication-dependent chromatin assembly"/>
    <property type="evidence" value="ECO:0007669"/>
    <property type="project" value="EnsemblFungi"/>
</dbReference>
<dbReference type="EMBL" id="KV453910">
    <property type="protein sequence ID" value="ODV81158.1"/>
    <property type="molecule type" value="Genomic_DNA"/>
</dbReference>
<keyword evidence="4" id="KW-0156">Chromatin regulator</keyword>
<dbReference type="PROSITE" id="PS51640">
    <property type="entry name" value="MRG"/>
    <property type="match status" value="1"/>
</dbReference>
<accession>A0A1E4SNU9</accession>
<evidence type="ECO:0000259" key="10">
    <source>
        <dbReference type="Pfam" id="PF22732"/>
    </source>
</evidence>
<proteinExistence type="inferred from homology"/>
<dbReference type="GO" id="GO:0032968">
    <property type="term" value="P:positive regulation of transcription elongation by RNA polymerase II"/>
    <property type="evidence" value="ECO:0007669"/>
    <property type="project" value="EnsemblFungi"/>
</dbReference>
<reference evidence="12" key="1">
    <citation type="submission" date="2016-05" db="EMBL/GenBank/DDBJ databases">
        <title>Comparative genomics of biotechnologically important yeasts.</title>
        <authorList>
            <consortium name="DOE Joint Genome Institute"/>
            <person name="Riley R."/>
            <person name="Haridas S."/>
            <person name="Wolfe K.H."/>
            <person name="Lopes M.R."/>
            <person name="Hittinger C.T."/>
            <person name="Goker M."/>
            <person name="Salamov A."/>
            <person name="Wisecaver J."/>
            <person name="Long T.M."/>
            <person name="Aerts A.L."/>
            <person name="Barry K."/>
            <person name="Choi C."/>
            <person name="Clum A."/>
            <person name="Coughlan A.Y."/>
            <person name="Deshpande S."/>
            <person name="Douglass A.P."/>
            <person name="Hanson S.J."/>
            <person name="Klenk H.-P."/>
            <person name="Labutti K."/>
            <person name="Lapidus A."/>
            <person name="Lindquist E."/>
            <person name="Lipzen A."/>
            <person name="Meier-Kolthoff J.P."/>
            <person name="Ohm R.A."/>
            <person name="Otillar R.P."/>
            <person name="Pangilinan J."/>
            <person name="Peng Y."/>
            <person name="Rokas A."/>
            <person name="Rosa C.A."/>
            <person name="Scheuner C."/>
            <person name="Sibirny A.A."/>
            <person name="Slot J.C."/>
            <person name="Stielow J.B."/>
            <person name="Sun H."/>
            <person name="Kurtzman C.P."/>
            <person name="Blackwell M."/>
            <person name="Grigoriev I.V."/>
            <person name="Jeffries T.W."/>
        </authorList>
    </citation>
    <scope>NUCLEOTIDE SEQUENCE [LARGE SCALE GENOMIC DNA]</scope>
    <source>
        <strain evidence="12">NRRL Y-17324</strain>
    </source>
</reference>
<dbReference type="GO" id="GO:0043487">
    <property type="term" value="P:regulation of RNA stability"/>
    <property type="evidence" value="ECO:0007669"/>
    <property type="project" value="EnsemblFungi"/>
</dbReference>
<comment type="subcellular location">
    <subcellularLocation>
        <location evidence="1">Nucleus</location>
    </subcellularLocation>
</comment>
<dbReference type="GO" id="GO:0006368">
    <property type="term" value="P:transcription elongation by RNA polymerase II"/>
    <property type="evidence" value="ECO:0007669"/>
    <property type="project" value="EnsemblFungi"/>
</dbReference>